<dbReference type="Proteomes" id="UP001165960">
    <property type="component" value="Unassembled WGS sequence"/>
</dbReference>
<name>A0ACC2SU58_9FUNG</name>
<accession>A0ACC2SU58</accession>
<protein>
    <submittedName>
        <fullName evidence="1">Uncharacterized protein</fullName>
    </submittedName>
</protein>
<sequence length="66" mass="7793">MPCKPIQTTTDFSAKDSIKERIDFKLLSEFPSAEFWKREISNSDLPSLLKNDEYIYTDFPTKVRFL</sequence>
<dbReference type="EMBL" id="QTSX02004333">
    <property type="protein sequence ID" value="KAJ9065642.1"/>
    <property type="molecule type" value="Genomic_DNA"/>
</dbReference>
<gene>
    <name evidence="1" type="ORF">DSO57_1017396</name>
</gene>
<comment type="caution">
    <text evidence="1">The sequence shown here is derived from an EMBL/GenBank/DDBJ whole genome shotgun (WGS) entry which is preliminary data.</text>
</comment>
<proteinExistence type="predicted"/>
<keyword evidence="2" id="KW-1185">Reference proteome</keyword>
<reference evidence="1" key="1">
    <citation type="submission" date="2022-04" db="EMBL/GenBank/DDBJ databases">
        <title>Genome of the entomopathogenic fungus Entomophthora muscae.</title>
        <authorList>
            <person name="Elya C."/>
            <person name="Lovett B.R."/>
            <person name="Lee E."/>
            <person name="Macias A.M."/>
            <person name="Hajek A.E."/>
            <person name="De Bivort B.L."/>
            <person name="Kasson M.T."/>
            <person name="De Fine Licht H.H."/>
            <person name="Stajich J.E."/>
        </authorList>
    </citation>
    <scope>NUCLEOTIDE SEQUENCE</scope>
    <source>
        <strain evidence="1">Berkeley</strain>
    </source>
</reference>
<evidence type="ECO:0000313" key="1">
    <source>
        <dbReference type="EMBL" id="KAJ9065642.1"/>
    </source>
</evidence>
<organism evidence="1 2">
    <name type="scientific">Entomophthora muscae</name>
    <dbReference type="NCBI Taxonomy" id="34485"/>
    <lineage>
        <taxon>Eukaryota</taxon>
        <taxon>Fungi</taxon>
        <taxon>Fungi incertae sedis</taxon>
        <taxon>Zoopagomycota</taxon>
        <taxon>Entomophthoromycotina</taxon>
        <taxon>Entomophthoromycetes</taxon>
        <taxon>Entomophthorales</taxon>
        <taxon>Entomophthoraceae</taxon>
        <taxon>Entomophthora</taxon>
    </lineage>
</organism>
<evidence type="ECO:0000313" key="2">
    <source>
        <dbReference type="Proteomes" id="UP001165960"/>
    </source>
</evidence>